<dbReference type="CDD" id="cd13638">
    <property type="entry name" value="PBP2_EcProx_like"/>
    <property type="match status" value="1"/>
</dbReference>
<dbReference type="AlphaFoldDB" id="A0A1L9QTJ2"/>
<dbReference type="InterPro" id="IPR007210">
    <property type="entry name" value="ABC_Gly_betaine_transp_sub-bd"/>
</dbReference>
<organism evidence="3 4">
    <name type="scientific">Roseofilum reptotaenium AO1-A</name>
    <dbReference type="NCBI Taxonomy" id="1925591"/>
    <lineage>
        <taxon>Bacteria</taxon>
        <taxon>Bacillati</taxon>
        <taxon>Cyanobacteriota</taxon>
        <taxon>Cyanophyceae</taxon>
        <taxon>Desertifilales</taxon>
        <taxon>Desertifilaceae</taxon>
        <taxon>Roseofilum</taxon>
    </lineage>
</organism>
<keyword evidence="1" id="KW-0732">Signal</keyword>
<proteinExistence type="predicted"/>
<dbReference type="Gene3D" id="3.40.190.100">
    <property type="entry name" value="Glycine betaine-binding periplasmic protein, domain 2"/>
    <property type="match status" value="1"/>
</dbReference>
<evidence type="ECO:0000259" key="2">
    <source>
        <dbReference type="Pfam" id="PF04069"/>
    </source>
</evidence>
<dbReference type="GO" id="GO:0043190">
    <property type="term" value="C:ATP-binding cassette (ABC) transporter complex"/>
    <property type="evidence" value="ECO:0007669"/>
    <property type="project" value="InterPro"/>
</dbReference>
<dbReference type="Proteomes" id="UP000183940">
    <property type="component" value="Unassembled WGS sequence"/>
</dbReference>
<feature type="signal peptide" evidence="1">
    <location>
        <begin position="1"/>
        <end position="24"/>
    </location>
</feature>
<feature type="domain" description="ABC-type glycine betaine transport system substrate-binding" evidence="2">
    <location>
        <begin position="48"/>
        <end position="332"/>
    </location>
</feature>
<dbReference type="Pfam" id="PF04069">
    <property type="entry name" value="OpuAC"/>
    <property type="match status" value="1"/>
</dbReference>
<accession>A0A1L9QTJ2</accession>
<evidence type="ECO:0000256" key="1">
    <source>
        <dbReference type="SAM" id="SignalP"/>
    </source>
</evidence>
<comment type="caution">
    <text evidence="3">The sequence shown here is derived from an EMBL/GenBank/DDBJ whole genome shotgun (WGS) entry which is preliminary data.</text>
</comment>
<protein>
    <submittedName>
        <fullName evidence="3">Glycine betaine ABC transporter substrate-binding protein</fullName>
    </submittedName>
</protein>
<dbReference type="Gene3D" id="3.40.190.10">
    <property type="entry name" value="Periplasmic binding protein-like II"/>
    <property type="match status" value="1"/>
</dbReference>
<evidence type="ECO:0000313" key="4">
    <source>
        <dbReference type="Proteomes" id="UP000183940"/>
    </source>
</evidence>
<name>A0A1L9QTJ2_9CYAN</name>
<gene>
    <name evidence="3" type="ORF">BI308_08390</name>
</gene>
<dbReference type="PROSITE" id="PS51257">
    <property type="entry name" value="PROKAR_LIPOPROTEIN"/>
    <property type="match status" value="1"/>
</dbReference>
<sequence>MIQLRIKSLTFGTMLAGLLLGAIACNNTSGGNNTTEPSGDLPGEGVTVISAHSNLLEARFHTEIVNKALDQLGYETEIPKELTFPTLYVAIGSGDIQYTAVNWERLHTEFYENGGGDEKLAQIGVLTPAVSQGYQIDKKTADEYNITSLEQLKDPKIAQLFDTDGNGKANLTGCDPGWGCELVIEHHLDAYGLWDTIEHNQGQYSALIADTIVRYKEGEPVLFYTWTPHWVGGVLKPGEETIWMEVPYTALPEAQGEASEADTTAHGKNLGFVVDRMRIAANKAFVEANPAAKKLFEVVEIPIDDINAQNLLMQEGENTPEDIDRHVNQWIADNQELFDSWVEQAMDVESYSSERLD</sequence>
<dbReference type="NCBIfam" id="NF008334">
    <property type="entry name" value="PRK11119.1"/>
    <property type="match status" value="1"/>
</dbReference>
<reference evidence="3" key="1">
    <citation type="submission" date="2016-10" db="EMBL/GenBank/DDBJ databases">
        <title>CRISPR-Cas defence system in Roseofilum reptotaenium: evidence of a bacteriophage-cyanobacterium arms race in the coral black band disease.</title>
        <authorList>
            <person name="Buerger P."/>
            <person name="Wood-Charlson E.M."/>
            <person name="Weynberg K.D."/>
            <person name="Willis B."/>
            <person name="Van Oppen M.J."/>
        </authorList>
    </citation>
    <scope>NUCLEOTIDE SEQUENCE [LARGE SCALE GENOMIC DNA]</scope>
    <source>
        <strain evidence="3">AO1-A</strain>
    </source>
</reference>
<feature type="chain" id="PRO_5012273484" evidence="1">
    <location>
        <begin position="25"/>
        <end position="357"/>
    </location>
</feature>
<keyword evidence="4" id="KW-1185">Reference proteome</keyword>
<dbReference type="STRING" id="1925591.BI308_08390"/>
<evidence type="ECO:0000313" key="3">
    <source>
        <dbReference type="EMBL" id="OJJ25969.1"/>
    </source>
</evidence>
<dbReference type="SUPFAM" id="SSF53850">
    <property type="entry name" value="Periplasmic binding protein-like II"/>
    <property type="match status" value="1"/>
</dbReference>
<dbReference type="GO" id="GO:0022857">
    <property type="term" value="F:transmembrane transporter activity"/>
    <property type="evidence" value="ECO:0007669"/>
    <property type="project" value="InterPro"/>
</dbReference>
<dbReference type="EMBL" id="MLAW01000011">
    <property type="protein sequence ID" value="OJJ25969.1"/>
    <property type="molecule type" value="Genomic_DNA"/>
</dbReference>